<accession>A0A3G8H649</accession>
<dbReference type="AlphaFoldDB" id="A0A3G8H649"/>
<organism evidence="1 2">
    <name type="scientific">Cupriavidus pauculus</name>
    <dbReference type="NCBI Taxonomy" id="82633"/>
    <lineage>
        <taxon>Bacteria</taxon>
        <taxon>Pseudomonadati</taxon>
        <taxon>Pseudomonadota</taxon>
        <taxon>Betaproteobacteria</taxon>
        <taxon>Burkholderiales</taxon>
        <taxon>Burkholderiaceae</taxon>
        <taxon>Cupriavidus</taxon>
    </lineage>
</organism>
<dbReference type="EMBL" id="CP033970">
    <property type="protein sequence ID" value="AZG16033.1"/>
    <property type="molecule type" value="Genomic_DNA"/>
</dbReference>
<proteinExistence type="predicted"/>
<dbReference type="Proteomes" id="UP000270411">
    <property type="component" value="Chromosome 2"/>
</dbReference>
<protein>
    <submittedName>
        <fullName evidence="1">Uncharacterized protein</fullName>
    </submittedName>
</protein>
<gene>
    <name evidence="1" type="ORF">EHF44_21655</name>
</gene>
<evidence type="ECO:0000313" key="2">
    <source>
        <dbReference type="Proteomes" id="UP000270411"/>
    </source>
</evidence>
<dbReference type="KEGG" id="cpau:EHF44_21655"/>
<sequence length="98" mass="10215">MADHDAVVRLYATQIVEKADAAQQGEPVSALATSEIDKAMMHFRTLDGGRSTGALLRQLVGALREAAGQRGRAESARLVILIAADYASEASQAHPGGG</sequence>
<dbReference type="OrthoDB" id="9906095at2"/>
<reference evidence="2" key="1">
    <citation type="submission" date="2018-11" db="EMBL/GenBank/DDBJ databases">
        <title>FDA dAtabase for Regulatory Grade micrObial Sequences (FDA-ARGOS): Supporting development and validation of Infectious Disease Dx tests.</title>
        <authorList>
            <person name="Goldberg B."/>
            <person name="Campos J."/>
            <person name="Tallon L."/>
            <person name="Sadzewicz L."/>
            <person name="Zhao X."/>
            <person name="Vavikolanu K."/>
            <person name="Mehta A."/>
            <person name="Aluvathingal J."/>
            <person name="Nadendla S."/>
            <person name="Geyer C."/>
            <person name="Nandy P."/>
            <person name="Yan Y."/>
            <person name="Sichtig H."/>
        </authorList>
    </citation>
    <scope>NUCLEOTIDE SEQUENCE [LARGE SCALE GENOMIC DNA]</scope>
    <source>
        <strain evidence="2">FDAARGOS_614</strain>
    </source>
</reference>
<dbReference type="RefSeq" id="WP_124685764.1">
    <property type="nucleotide sequence ID" value="NZ_CP033970.1"/>
</dbReference>
<evidence type="ECO:0000313" key="1">
    <source>
        <dbReference type="EMBL" id="AZG16033.1"/>
    </source>
</evidence>
<name>A0A3G8H649_9BURK</name>